<proteinExistence type="predicted"/>
<name>A0A2H1EGU6_9ARCH</name>
<dbReference type="EMBL" id="FRFC01000003">
    <property type="protein sequence ID" value="SHO45770.1"/>
    <property type="molecule type" value="Genomic_DNA"/>
</dbReference>
<dbReference type="Proteomes" id="UP000232412">
    <property type="component" value="Unassembled WGS sequence"/>
</dbReference>
<sequence length="209" mass="22782">MIGSKIQLVLALAAGSLILSSSYLGFAWADAGQNPTGNVQIKATNAIKNDPKAMSILQTIELFKQQYAAQQQKQTIQDQQNQLVEQQRKLAQQYLQADIASVNQQNDASVSNAYAGFVSKVNGSAQGVFMDEFAYMQQKVAQGRLAMNQVIQNGGTHDQALSAFNNGAATQKTDLVSVNKETNVKYNLADGTVQDLFDKYGNLKKYSAY</sequence>
<dbReference type="OrthoDB" id="2637at2157"/>
<dbReference type="RefSeq" id="WP_101009765.1">
    <property type="nucleotide sequence ID" value="NZ_FRFC01000003.1"/>
</dbReference>
<accession>A0A2H1EGU6</accession>
<organism evidence="2 3">
    <name type="scientific">Nitrosotalea sinensis</name>
    <dbReference type="NCBI Taxonomy" id="1499975"/>
    <lineage>
        <taxon>Archaea</taxon>
        <taxon>Nitrososphaerota</taxon>
        <taxon>Nitrososphaeria</taxon>
        <taxon>Nitrosotaleales</taxon>
        <taxon>Nitrosotaleaceae</taxon>
        <taxon>Nitrosotalea</taxon>
    </lineage>
</organism>
<keyword evidence="1" id="KW-0175">Coiled coil</keyword>
<reference evidence="3" key="1">
    <citation type="submission" date="2016-12" db="EMBL/GenBank/DDBJ databases">
        <authorList>
            <person name="Herbold C."/>
        </authorList>
    </citation>
    <scope>NUCLEOTIDE SEQUENCE [LARGE SCALE GENOMIC DNA]</scope>
</reference>
<gene>
    <name evidence="2" type="ORF">NSIN_20773</name>
</gene>
<evidence type="ECO:0000313" key="3">
    <source>
        <dbReference type="Proteomes" id="UP000232412"/>
    </source>
</evidence>
<evidence type="ECO:0000313" key="2">
    <source>
        <dbReference type="EMBL" id="SHO45770.1"/>
    </source>
</evidence>
<dbReference type="AlphaFoldDB" id="A0A2H1EGU6"/>
<protein>
    <submittedName>
        <fullName evidence="2">Uncharacterized protein</fullName>
    </submittedName>
</protein>
<evidence type="ECO:0000256" key="1">
    <source>
        <dbReference type="SAM" id="Coils"/>
    </source>
</evidence>
<keyword evidence="3" id="KW-1185">Reference proteome</keyword>
<feature type="coiled-coil region" evidence="1">
    <location>
        <begin position="69"/>
        <end position="96"/>
    </location>
</feature>